<dbReference type="InterPro" id="IPR023578">
    <property type="entry name" value="Ras_GEF_dom_sf"/>
</dbReference>
<feature type="compositionally biased region" description="Low complexity" evidence="2">
    <location>
        <begin position="1117"/>
        <end position="1131"/>
    </location>
</feature>
<dbReference type="CDD" id="cd00159">
    <property type="entry name" value="RhoGAP"/>
    <property type="match status" value="1"/>
</dbReference>
<feature type="compositionally biased region" description="Polar residues" evidence="2">
    <location>
        <begin position="54"/>
        <end position="63"/>
    </location>
</feature>
<sequence>MAPRKSANQLRPQDFSTQFPTSSSPPSPGIPRSASPSSGFTNFFTKTGKWFNRRPSSGTTSPGATEPPRASTSSTGRRPKISRPTDPRPLLAAKFQSDSRISSSATRSVLDLSTRPPGSLDMSQPFPFPSQPSSPSSGGFGDLRSISRKAWSRSADDLGKFASPMGSPVDGSFHNKITQYRNRSNSNATVAPSSSSINTSPPTNMRQPFPNIITTPPIPSSPPSDTDYVKYPGQAISISVSSPSSLDKPLPHDPGQTPHAHNRSHSFTPKLPSKLSAQKLGFGPSSPKRKGSNHSELEIEKDKEVAALVDMKGVFSGGPNSFGRTNTPPPNARATVMPAPPTIIEPATKDDDPVDNSGSKRTSQIVYNSGFINRLTELPASHHPYHVPNLTLSKGWKPFKLELKGSKLFFYKPPGDRSAAIRGLFPVHLVPALEDEEGGGEERAKLGEAMSLIVPKNINGREEGPSSPVRKRRAYWGRGTHPELVHGETGVEKGTFEALVHEAVFATTFLKAAVDDSMGDVKTEQDKQMAQWRDFASATMLCLPTLVRPARFENELTRYSAYLVSGVGEDAKEDVQSRVTWLAGEYLRCHGAPVEWKEWEDWRAETIPDFQPYVSNKPAPGGISTSSSMQALYARSPNPAADSPTFSPNLGTFSPRPEAAEKMTSFTEALAAPVPSSLSRKELSHEPQRIDSTNNHRIWSALELEGLSREVLLVLDPSLIARSLGLFHRTALQEIPGDLTAEHIIGSEGTNNDKDPAPEATRELSPAALFGSEKSPHWLTKILLMQILGVDTSTGSLTSPQMRSPSRLSQDRSTQMTSRTHSRSEVISTWARIGELCRLSGDECSWRAIAAALCSRPVARLDKAWKRVNSDALKIVESWVHPGADGECVNVQEPRITPWGGNVKDRIQETLERSKDCDGESWLVEPLVRVREMFEGTRTAFSLCPRRLGVEGSSIGEDVIRMMNFWGELHAGNVRSGTLGSKFLHVEQFMSLSLAAEPRRKGLFEPFFWSQASSTQPPSHPLVPLMFPQPLPVITLIDRREIWRGRMESGLSNLNVTDLQFLRSLEPRSDDRRSSGHRNLLSGLGEMDPLGSILDVYEGELLLTIQRGGAELTPVPSRASSLAPSRPLSTTDEASSNERRISRTPSIRVKTGPLERKPSVARRSSLPALSQRPPVATSESSSEPPLRVLVHAGTVDRLVDILVHGLRGVSVSVADDNGEMSLREGKTRDLAVNHNDFARVWWCVFRGFVTPLAFFELLRKRFLGLQSPRQSFSVPDCLDLIRIRTQVIDTMNEWMVQGGGTQDVLDDASLYNGIQSFLDDGSQHAPPTSPAFDNFTVQQAWSAYEQRRKSYISIFVAQTMRPTSRDAYLFKHPVGNTRSQNMGRDPPDIDRIDPEQLVESLDAMGAAAFSNISEEDLLVTADQFEVQMADRTGWFLPREPVSTTDDVEIQTMYSHILEVEASPMISELAQDAIYRLLPPSIRSCIRAYGILRKWLISKLVSSQIGLRVRQIRMDKVLRAIEVARLRSADSNASTFSVADSPCVRSFVEAILTSAVVSVESRAHCRAWQNVAAARGAQCDSLTSLLRKPLVQPPASTDPLTVDMSWLLERILEIISMPDVLRVTSEEGPFVINLEKRRHICNLIMNASTITSPSRYQQRQEVDRRDLERLNIIEKEVNLLQFDQRGIREEAQRENMQAAVGGPSSGRKSARPFQKLIVMQQEKNKRDKHIRDRVSKEKKHDQHRTDKRDDHVNKGVQRTPGAIAQRQQHRNKKSMSSAFFQFMRPISSAFTSEHPDPSAMKRTPAELDFAPSGKPTLVLNVVDAKVAQFINNERSFTFQLDTEDGGHYLLQAVSRREMTKWLDTISRVSKTAAKRRLTYIGSPKPQLADHIHNPTTSSRDPRAVFGVELNFLLKREAANGDVLPGAIPFIVERCLHEIEFRGLSEVGIYRIAGAVSEINALKEAFNRGENPIGPSIDIHAVCDLIKTWFRVLSEPLFPPSSYHDVIESMKINDFDLRLSKIRTIVRGLPRPNFDLLKRVAEHLDKVTDYEEQNHMTADALAIVFSPNLLRAPQNDFAMILSNMGHTHKLVKSLITHFHVIFDDTDQEIENEQDEDEFDEPILEEDEEDEDLQPSLPISDPETSHLRHI</sequence>
<dbReference type="GO" id="GO:0007264">
    <property type="term" value="P:small GTPase-mediated signal transduction"/>
    <property type="evidence" value="ECO:0007669"/>
    <property type="project" value="InterPro"/>
</dbReference>
<evidence type="ECO:0000259" key="4">
    <source>
        <dbReference type="PROSITE" id="PS50238"/>
    </source>
</evidence>
<feature type="domain" description="PH" evidence="3">
    <location>
        <begin position="1835"/>
        <end position="1869"/>
    </location>
</feature>
<dbReference type="SUPFAM" id="SSF48350">
    <property type="entry name" value="GTPase activation domain, GAP"/>
    <property type="match status" value="1"/>
</dbReference>
<feature type="region of interest" description="Disordered" evidence="2">
    <location>
        <begin position="2107"/>
        <end position="2147"/>
    </location>
</feature>
<dbReference type="InterPro" id="IPR001895">
    <property type="entry name" value="RASGEF_cat_dom"/>
</dbReference>
<organism evidence="5 6">
    <name type="scientific">Piloderma croceum (strain F 1598)</name>
    <dbReference type="NCBI Taxonomy" id="765440"/>
    <lineage>
        <taxon>Eukaryota</taxon>
        <taxon>Fungi</taxon>
        <taxon>Dikarya</taxon>
        <taxon>Basidiomycota</taxon>
        <taxon>Agaricomycotina</taxon>
        <taxon>Agaricomycetes</taxon>
        <taxon>Agaricomycetidae</taxon>
        <taxon>Atheliales</taxon>
        <taxon>Atheliaceae</taxon>
        <taxon>Piloderma</taxon>
    </lineage>
</organism>
<feature type="compositionally biased region" description="Polar residues" evidence="2">
    <location>
        <begin position="175"/>
        <end position="191"/>
    </location>
</feature>
<accession>A0A0C3BK88</accession>
<evidence type="ECO:0000313" key="6">
    <source>
        <dbReference type="Proteomes" id="UP000054166"/>
    </source>
</evidence>
<dbReference type="GO" id="GO:0005737">
    <property type="term" value="C:cytoplasm"/>
    <property type="evidence" value="ECO:0007669"/>
    <property type="project" value="TreeGrafter"/>
</dbReference>
<dbReference type="SUPFAM" id="SSF50729">
    <property type="entry name" value="PH domain-like"/>
    <property type="match status" value="1"/>
</dbReference>
<dbReference type="InterPro" id="IPR000198">
    <property type="entry name" value="RhoGAP_dom"/>
</dbReference>
<reference evidence="6" key="2">
    <citation type="submission" date="2015-01" db="EMBL/GenBank/DDBJ databases">
        <title>Evolutionary Origins and Diversification of the Mycorrhizal Mutualists.</title>
        <authorList>
            <consortium name="DOE Joint Genome Institute"/>
            <consortium name="Mycorrhizal Genomics Consortium"/>
            <person name="Kohler A."/>
            <person name="Kuo A."/>
            <person name="Nagy L.G."/>
            <person name="Floudas D."/>
            <person name="Copeland A."/>
            <person name="Barry K.W."/>
            <person name="Cichocki N."/>
            <person name="Veneault-Fourrey C."/>
            <person name="LaButti K."/>
            <person name="Lindquist E.A."/>
            <person name="Lipzen A."/>
            <person name="Lundell T."/>
            <person name="Morin E."/>
            <person name="Murat C."/>
            <person name="Riley R."/>
            <person name="Ohm R."/>
            <person name="Sun H."/>
            <person name="Tunlid A."/>
            <person name="Henrissat B."/>
            <person name="Grigoriev I.V."/>
            <person name="Hibbett D.S."/>
            <person name="Martin F."/>
        </authorList>
    </citation>
    <scope>NUCLEOTIDE SEQUENCE [LARGE SCALE GENOMIC DNA]</scope>
    <source>
        <strain evidence="6">F 1598</strain>
    </source>
</reference>
<feature type="region of interest" description="Disordered" evidence="2">
    <location>
        <begin position="1"/>
        <end position="145"/>
    </location>
</feature>
<dbReference type="PROSITE" id="PS50003">
    <property type="entry name" value="PH_DOMAIN"/>
    <property type="match status" value="1"/>
</dbReference>
<dbReference type="GO" id="GO:0005085">
    <property type="term" value="F:guanyl-nucleotide exchange factor activity"/>
    <property type="evidence" value="ECO:0007669"/>
    <property type="project" value="InterPro"/>
</dbReference>
<dbReference type="HOGENOM" id="CLU_001922_0_0_1"/>
<feature type="region of interest" description="Disordered" evidence="2">
    <location>
        <begin position="157"/>
        <end position="299"/>
    </location>
</feature>
<dbReference type="InterPro" id="IPR050729">
    <property type="entry name" value="Rho-GAP"/>
</dbReference>
<dbReference type="Gene3D" id="1.10.840.10">
    <property type="entry name" value="Ras guanine-nucleotide exchange factors catalytic domain"/>
    <property type="match status" value="1"/>
</dbReference>
<dbReference type="InterPro" id="IPR001849">
    <property type="entry name" value="PH_domain"/>
</dbReference>
<dbReference type="SMART" id="SM00324">
    <property type="entry name" value="RhoGAP"/>
    <property type="match status" value="1"/>
</dbReference>
<keyword evidence="6" id="KW-1185">Reference proteome</keyword>
<protein>
    <recommendedName>
        <fullName evidence="7">Rho-GAP domain-containing protein</fullName>
    </recommendedName>
</protein>
<feature type="compositionally biased region" description="Low complexity" evidence="2">
    <location>
        <begin position="236"/>
        <end position="245"/>
    </location>
</feature>
<dbReference type="PROSITE" id="PS50238">
    <property type="entry name" value="RHOGAP"/>
    <property type="match status" value="1"/>
</dbReference>
<dbReference type="SUPFAM" id="SSF48366">
    <property type="entry name" value="Ras GEF"/>
    <property type="match status" value="2"/>
</dbReference>
<dbReference type="InterPro" id="IPR011993">
    <property type="entry name" value="PH-like_dom_sf"/>
</dbReference>
<reference evidence="5 6" key="1">
    <citation type="submission" date="2014-04" db="EMBL/GenBank/DDBJ databases">
        <authorList>
            <consortium name="DOE Joint Genome Institute"/>
            <person name="Kuo A."/>
            <person name="Tarkka M."/>
            <person name="Buscot F."/>
            <person name="Kohler A."/>
            <person name="Nagy L.G."/>
            <person name="Floudas D."/>
            <person name="Copeland A."/>
            <person name="Barry K.W."/>
            <person name="Cichocki N."/>
            <person name="Veneault-Fourrey C."/>
            <person name="LaButti K."/>
            <person name="Lindquist E.A."/>
            <person name="Lipzen A."/>
            <person name="Lundell T."/>
            <person name="Morin E."/>
            <person name="Murat C."/>
            <person name="Sun H."/>
            <person name="Tunlid A."/>
            <person name="Henrissat B."/>
            <person name="Grigoriev I.V."/>
            <person name="Hibbett D.S."/>
            <person name="Martin F."/>
            <person name="Nordberg H.P."/>
            <person name="Cantor M.N."/>
            <person name="Hua S.X."/>
        </authorList>
    </citation>
    <scope>NUCLEOTIDE SEQUENCE [LARGE SCALE GENOMIC DNA]</scope>
    <source>
        <strain evidence="5 6">F 1598</strain>
    </source>
</reference>
<feature type="compositionally biased region" description="Polar residues" evidence="2">
    <location>
        <begin position="795"/>
        <end position="819"/>
    </location>
</feature>
<dbReference type="PANTHER" id="PTHR23176:SF129">
    <property type="entry name" value="RHO GTPASE ACTIVATING PROTEIN AT 16F, ISOFORM E-RELATED"/>
    <property type="match status" value="1"/>
</dbReference>
<dbReference type="InterPro" id="IPR036964">
    <property type="entry name" value="RASGEF_cat_dom_sf"/>
</dbReference>
<dbReference type="Gene3D" id="2.30.29.30">
    <property type="entry name" value="Pleckstrin-homology domain (PH domain)/Phosphotyrosine-binding domain (PTB)"/>
    <property type="match status" value="1"/>
</dbReference>
<feature type="compositionally biased region" description="Low complexity" evidence="2">
    <location>
        <begin position="98"/>
        <end position="108"/>
    </location>
</feature>
<proteinExistence type="predicted"/>
<keyword evidence="1" id="KW-0343">GTPase activation</keyword>
<feature type="compositionally biased region" description="Acidic residues" evidence="2">
    <location>
        <begin position="2107"/>
        <end position="2130"/>
    </location>
</feature>
<feature type="compositionally biased region" description="Basic and acidic residues" evidence="2">
    <location>
        <begin position="1721"/>
        <end position="1752"/>
    </location>
</feature>
<name>A0A0C3BK88_PILCF</name>
<dbReference type="PANTHER" id="PTHR23176">
    <property type="entry name" value="RHO/RAC/CDC GTPASE-ACTIVATING PROTEIN"/>
    <property type="match status" value="1"/>
</dbReference>
<dbReference type="Pfam" id="PF00620">
    <property type="entry name" value="RhoGAP"/>
    <property type="match status" value="1"/>
</dbReference>
<feature type="region of interest" description="Disordered" evidence="2">
    <location>
        <begin position="1113"/>
        <end position="1183"/>
    </location>
</feature>
<dbReference type="InterPro" id="IPR008936">
    <property type="entry name" value="Rho_GTPase_activation_prot"/>
</dbReference>
<dbReference type="Gene3D" id="1.10.555.10">
    <property type="entry name" value="Rho GTPase activation protein"/>
    <property type="match status" value="1"/>
</dbReference>
<dbReference type="Proteomes" id="UP000054166">
    <property type="component" value="Unassembled WGS sequence"/>
</dbReference>
<gene>
    <name evidence="5" type="ORF">PILCRDRAFT_824990</name>
</gene>
<evidence type="ECO:0008006" key="7">
    <source>
        <dbReference type="Google" id="ProtNLM"/>
    </source>
</evidence>
<evidence type="ECO:0000259" key="3">
    <source>
        <dbReference type="PROSITE" id="PS50003"/>
    </source>
</evidence>
<dbReference type="EMBL" id="KN833021">
    <property type="protein sequence ID" value="KIM77762.1"/>
    <property type="molecule type" value="Genomic_DNA"/>
</dbReference>
<feature type="compositionally biased region" description="Polar residues" evidence="2">
    <location>
        <begin position="1"/>
        <end position="19"/>
    </location>
</feature>
<dbReference type="InParanoid" id="A0A0C3BK88"/>
<feature type="region of interest" description="Disordered" evidence="2">
    <location>
        <begin position="795"/>
        <end position="821"/>
    </location>
</feature>
<dbReference type="STRING" id="765440.A0A0C3BK88"/>
<evidence type="ECO:0000256" key="2">
    <source>
        <dbReference type="SAM" id="MobiDB-lite"/>
    </source>
</evidence>
<feature type="region of interest" description="Disordered" evidence="2">
    <location>
        <begin position="1718"/>
        <end position="1755"/>
    </location>
</feature>
<evidence type="ECO:0000313" key="5">
    <source>
        <dbReference type="EMBL" id="KIM77762.1"/>
    </source>
</evidence>
<feature type="compositionally biased region" description="Low complexity" evidence="2">
    <location>
        <begin position="192"/>
        <end position="204"/>
    </location>
</feature>
<dbReference type="Pfam" id="PF00617">
    <property type="entry name" value="RasGEF"/>
    <property type="match status" value="1"/>
</dbReference>
<dbReference type="OrthoDB" id="79452at2759"/>
<dbReference type="GO" id="GO:0005096">
    <property type="term" value="F:GTPase activator activity"/>
    <property type="evidence" value="ECO:0007669"/>
    <property type="project" value="UniProtKB-KW"/>
</dbReference>
<evidence type="ECO:0000256" key="1">
    <source>
        <dbReference type="ARBA" id="ARBA00022468"/>
    </source>
</evidence>
<feature type="domain" description="Rho-GAP" evidence="4">
    <location>
        <begin position="1906"/>
        <end position="2100"/>
    </location>
</feature>